<dbReference type="WBParaSite" id="HPBE_0000947101-mRNA-1">
    <property type="protein sequence ID" value="HPBE_0000947101-mRNA-1"/>
    <property type="gene ID" value="HPBE_0000947101"/>
</dbReference>
<accession>A0A183FPE4</accession>
<name>A0A183FPE4_HELPZ</name>
<sequence>EEEQKDTAYFQEEIIKAIEQLQLSVDNALKDIAHPQPAQTQVEVVPAQEEVQVIEENEFMEEIDDLEAEEDPVQESEKVPQEDCNDDVRHQMEHELQQARQALSNFVQIIAELREQKTCQPRGFERGAIHREIDRMMRCAFLKRLEIITLTHVLKSAHRKKGAESSSVKEKVRCAWSIALEAGTAPSTLQGAIIVGVIFRSADFGEISLDDVLPSFPWGSSRTLSGCLEI</sequence>
<evidence type="ECO:0000313" key="2">
    <source>
        <dbReference type="Proteomes" id="UP000050761"/>
    </source>
</evidence>
<protein>
    <submittedName>
        <fullName evidence="3">BAG domain-containing protein</fullName>
    </submittedName>
</protein>
<gene>
    <name evidence="1" type="ORF">HPBE_LOCUS9472</name>
</gene>
<reference evidence="1 2" key="1">
    <citation type="submission" date="2018-11" db="EMBL/GenBank/DDBJ databases">
        <authorList>
            <consortium name="Pathogen Informatics"/>
        </authorList>
    </citation>
    <scope>NUCLEOTIDE SEQUENCE [LARGE SCALE GENOMIC DNA]</scope>
</reference>
<keyword evidence="2" id="KW-1185">Reference proteome</keyword>
<evidence type="ECO:0000313" key="1">
    <source>
        <dbReference type="EMBL" id="VDO80901.1"/>
    </source>
</evidence>
<accession>A0A3P7Y1Q1</accession>
<proteinExistence type="predicted"/>
<dbReference type="EMBL" id="UZAH01026449">
    <property type="protein sequence ID" value="VDO80901.1"/>
    <property type="molecule type" value="Genomic_DNA"/>
</dbReference>
<dbReference type="Proteomes" id="UP000050761">
    <property type="component" value="Unassembled WGS sequence"/>
</dbReference>
<dbReference type="AlphaFoldDB" id="A0A183FPE4"/>
<organism evidence="2 3">
    <name type="scientific">Heligmosomoides polygyrus</name>
    <name type="common">Parasitic roundworm</name>
    <dbReference type="NCBI Taxonomy" id="6339"/>
    <lineage>
        <taxon>Eukaryota</taxon>
        <taxon>Metazoa</taxon>
        <taxon>Ecdysozoa</taxon>
        <taxon>Nematoda</taxon>
        <taxon>Chromadorea</taxon>
        <taxon>Rhabditida</taxon>
        <taxon>Rhabditina</taxon>
        <taxon>Rhabditomorpha</taxon>
        <taxon>Strongyloidea</taxon>
        <taxon>Heligmosomidae</taxon>
        <taxon>Heligmosomoides</taxon>
    </lineage>
</organism>
<evidence type="ECO:0000313" key="3">
    <source>
        <dbReference type="WBParaSite" id="HPBE_0000947101-mRNA-1"/>
    </source>
</evidence>
<reference evidence="3" key="2">
    <citation type="submission" date="2019-09" db="UniProtKB">
        <authorList>
            <consortium name="WormBaseParasite"/>
        </authorList>
    </citation>
    <scope>IDENTIFICATION</scope>
</reference>